<dbReference type="CTD" id="26574"/>
<dbReference type="GO" id="GO:0005730">
    <property type="term" value="C:nucleolus"/>
    <property type="evidence" value="ECO:0007669"/>
    <property type="project" value="TreeGrafter"/>
</dbReference>
<comment type="similarity">
    <text evidence="1">Belongs to the AATF family.</text>
</comment>
<dbReference type="RefSeq" id="XP_033704098.1">
    <property type="nucleotide sequence ID" value="XM_033848207.1"/>
</dbReference>
<feature type="compositionally biased region" description="Acidic residues" evidence="2">
    <location>
        <begin position="122"/>
        <end position="133"/>
    </location>
</feature>
<dbReference type="Proteomes" id="UP000245320">
    <property type="component" value="Chromosome 20"/>
</dbReference>
<dbReference type="GeneID" id="101321550"/>
<feature type="compositionally biased region" description="Acidic residues" evidence="2">
    <location>
        <begin position="140"/>
        <end position="155"/>
    </location>
</feature>
<dbReference type="OrthoDB" id="5783963at2759"/>
<evidence type="ECO:0000259" key="3">
    <source>
        <dbReference type="Pfam" id="PF08164"/>
    </source>
</evidence>
<dbReference type="Pfam" id="PF13339">
    <property type="entry name" value="AATF-Che1"/>
    <property type="match status" value="1"/>
</dbReference>
<dbReference type="InParanoid" id="A0A6J3QQ01"/>
<dbReference type="PANTHER" id="PTHR15565">
    <property type="entry name" value="AATF PROTEIN APOPTOSIS ANTAGONIZING TRANSCRIPTION FACTOR"/>
    <property type="match status" value="1"/>
</dbReference>
<dbReference type="PANTHER" id="PTHR15565:SF0">
    <property type="entry name" value="PROTEIN AATF"/>
    <property type="match status" value="1"/>
</dbReference>
<name>A0A6J3QQ01_TURTR</name>
<feature type="region of interest" description="Disordered" evidence="2">
    <location>
        <begin position="338"/>
        <end position="372"/>
    </location>
</feature>
<reference evidence="6" key="1">
    <citation type="submission" date="2025-08" db="UniProtKB">
        <authorList>
            <consortium name="RefSeq"/>
        </authorList>
    </citation>
    <scope>IDENTIFICATION</scope>
    <source>
        <tissue evidence="6">Spleen</tissue>
    </source>
</reference>
<feature type="compositionally biased region" description="Acidic residues" evidence="2">
    <location>
        <begin position="345"/>
        <end position="357"/>
    </location>
</feature>
<feature type="domain" description="Apoptosis-antagonizing transcription factor C-terminal" evidence="3">
    <location>
        <begin position="494"/>
        <end position="578"/>
    </location>
</feature>
<feature type="compositionally biased region" description="Acidic residues" evidence="2">
    <location>
        <begin position="190"/>
        <end position="236"/>
    </location>
</feature>
<feature type="compositionally biased region" description="Basic residues" evidence="2">
    <location>
        <begin position="162"/>
        <end position="172"/>
    </location>
</feature>
<dbReference type="Pfam" id="PF08164">
    <property type="entry name" value="TRAUB"/>
    <property type="match status" value="1"/>
</dbReference>
<sequence>MAGPQSLALQLERLLNPRPREADPEADPEEATAAKVIDRFDEGEDGEDDFLAVGSIRKLASASLLDTDKRYSGKTTSRRAWKADHWEQTLPGSSENDKQTSPGTSIIFIELSPCVRHYDKEMSDEEGSGDGDSEGLGLEESGEDAVSAEELECADGDSSLAWKKRSRSHSRKASGFSVQSISDFEKFTEGMDDLGSSEDEEDEEQESGMEEGGGEEDFEGESEEDKAEDRTSEDDGVVMTFSEVKVSEEVEKGQAVKNQIALWDQLLEGRIKLQKALLTTNQLPQPDVFPIFKDKGGPEFASALKNSHKALKALLRSLVDLQEELLFQYPDTRYLVDGTKPKAESEEEISSEDEELVEEKQQQQRRAPAKRKLETEDYPSFIAKRFADFTVYRNRTLQKWHDKTKLASGKLGKGFGAFERSVLTQIDHILMDKERLLRRTQTKRSIYRVLGKPEPAAQPVPESLPGQPEILPQAPASAHLKDLDEEIFDDDDFYHQLLRELIERKTSSLDPNDQVAMGRQWLAIQKLRSKIHKKVDRKASKGRKLRFHVLSRLLSFMAPIDHTTMNDDARTELYRSLFGQLNPPDEGHGD</sequence>
<feature type="compositionally biased region" description="Polar residues" evidence="2">
    <location>
        <begin position="90"/>
        <end position="104"/>
    </location>
</feature>
<feature type="domain" description="AATF leucine zipper-containing" evidence="4">
    <location>
        <begin position="249"/>
        <end position="403"/>
    </location>
</feature>
<dbReference type="InterPro" id="IPR025160">
    <property type="entry name" value="AATF"/>
</dbReference>
<dbReference type="InterPro" id="IPR039223">
    <property type="entry name" value="AATF/Bfr2"/>
</dbReference>
<protein>
    <submittedName>
        <fullName evidence="6">Protein AATF isoform X1</fullName>
    </submittedName>
</protein>
<proteinExistence type="inferred from homology"/>
<dbReference type="AlphaFoldDB" id="A0A6J3QQ01"/>
<feature type="region of interest" description="Disordered" evidence="2">
    <location>
        <begin position="67"/>
        <end position="236"/>
    </location>
</feature>
<keyword evidence="5" id="KW-1185">Reference proteome</keyword>
<dbReference type="FunCoup" id="A0A6J3QQ01">
    <property type="interactions" value="2871"/>
</dbReference>
<evidence type="ECO:0000256" key="2">
    <source>
        <dbReference type="SAM" id="MobiDB-lite"/>
    </source>
</evidence>
<gene>
    <name evidence="6" type="primary">AATF</name>
</gene>
<evidence type="ECO:0000313" key="5">
    <source>
        <dbReference type="Proteomes" id="UP000245320"/>
    </source>
</evidence>
<evidence type="ECO:0000259" key="4">
    <source>
        <dbReference type="Pfam" id="PF13339"/>
    </source>
</evidence>
<dbReference type="GO" id="GO:0006357">
    <property type="term" value="P:regulation of transcription by RNA polymerase II"/>
    <property type="evidence" value="ECO:0007669"/>
    <property type="project" value="TreeGrafter"/>
</dbReference>
<dbReference type="InterPro" id="IPR012617">
    <property type="entry name" value="AATF_C"/>
</dbReference>
<evidence type="ECO:0000313" key="6">
    <source>
        <dbReference type="RefSeq" id="XP_033704098.1"/>
    </source>
</evidence>
<evidence type="ECO:0000256" key="1">
    <source>
        <dbReference type="ARBA" id="ARBA00008966"/>
    </source>
</evidence>
<organism evidence="5 6">
    <name type="scientific">Tursiops truncatus</name>
    <name type="common">Atlantic bottle-nosed dolphin</name>
    <name type="synonym">Delphinus truncatus</name>
    <dbReference type="NCBI Taxonomy" id="9739"/>
    <lineage>
        <taxon>Eukaryota</taxon>
        <taxon>Metazoa</taxon>
        <taxon>Chordata</taxon>
        <taxon>Craniata</taxon>
        <taxon>Vertebrata</taxon>
        <taxon>Euteleostomi</taxon>
        <taxon>Mammalia</taxon>
        <taxon>Eutheria</taxon>
        <taxon>Laurasiatheria</taxon>
        <taxon>Artiodactyla</taxon>
        <taxon>Whippomorpha</taxon>
        <taxon>Cetacea</taxon>
        <taxon>Odontoceti</taxon>
        <taxon>Delphinidae</taxon>
        <taxon>Tursiops</taxon>
    </lineage>
</organism>
<accession>A0A6J3QQ01</accession>